<dbReference type="EMBL" id="RXOF01000005">
    <property type="protein sequence ID" value="RTQ50157.1"/>
    <property type="molecule type" value="Genomic_DNA"/>
</dbReference>
<protein>
    <recommendedName>
        <fullName evidence="1">Endonuclease GajA/Old nuclease/RecF-like AAA domain-containing protein</fullName>
    </recommendedName>
</protein>
<organism evidence="2 3">
    <name type="scientific">Hymenobacter gummosus</name>
    <dbReference type="NCBI Taxonomy" id="1776032"/>
    <lineage>
        <taxon>Bacteria</taxon>
        <taxon>Pseudomonadati</taxon>
        <taxon>Bacteroidota</taxon>
        <taxon>Cytophagia</taxon>
        <taxon>Cytophagales</taxon>
        <taxon>Hymenobacteraceae</taxon>
        <taxon>Hymenobacter</taxon>
    </lineage>
</organism>
<evidence type="ECO:0000259" key="1">
    <source>
        <dbReference type="Pfam" id="PF13175"/>
    </source>
</evidence>
<dbReference type="InterPro" id="IPR027417">
    <property type="entry name" value="P-loop_NTPase"/>
</dbReference>
<feature type="domain" description="Endonuclease GajA/Old nuclease/RecF-like AAA" evidence="1">
    <location>
        <begin position="227"/>
        <end position="337"/>
    </location>
</feature>
<sequence>MTERLIIRNFAGLEEVDIKLARINIFIGPQASGKSVCAKCLYWFKSFLPTMLNAAQSGDDKRQIDAAYISRFKEYFPGLWKTDKTLFLRYEFSDYLPAYNFIQLENINGKLKLTYSDLFRDAAKVYRQEVAAAHRAGYRSNAYMWESNRIVEINDMLRYEVGDAFNATQLFILAGRSFFSALKGATLSFLAQAPVVDPFLREFLTLYELSRRRFLNNDLVRHKDFSSLAAHILRGRIEIKGEEEFIVNDDGRRVSLAQASSGQQESFALLLILLNNGLEDIPHFSGEAHSLRTVYIEEPETHLFPESQRAMAQLMATVYHESVYTLQYVITTHSPYLLTSFNNLVYAHQLAETLRDQPAKLKALYKVVPKNQQLALADMRVYGFENGRVKSLIDEESGLLTADLLDSASDVTADQFGALMALDPATQPE</sequence>
<accession>A0A3S0H9S6</accession>
<dbReference type="RefSeq" id="WP_126693207.1">
    <property type="nucleotide sequence ID" value="NZ_RXOF01000005.1"/>
</dbReference>
<dbReference type="Pfam" id="PF13175">
    <property type="entry name" value="AAA_15"/>
    <property type="match status" value="1"/>
</dbReference>
<name>A0A3S0H9S6_9BACT</name>
<dbReference type="PANTHER" id="PTHR43581:SF4">
    <property type="entry name" value="ATP_GTP PHOSPHATASE"/>
    <property type="match status" value="1"/>
</dbReference>
<proteinExistence type="predicted"/>
<dbReference type="AlphaFoldDB" id="A0A3S0H9S6"/>
<evidence type="ECO:0000313" key="3">
    <source>
        <dbReference type="Proteomes" id="UP000282184"/>
    </source>
</evidence>
<dbReference type="SUPFAM" id="SSF52540">
    <property type="entry name" value="P-loop containing nucleoside triphosphate hydrolases"/>
    <property type="match status" value="1"/>
</dbReference>
<comment type="caution">
    <text evidence="2">The sequence shown here is derived from an EMBL/GenBank/DDBJ whole genome shotgun (WGS) entry which is preliminary data.</text>
</comment>
<dbReference type="InterPro" id="IPR051396">
    <property type="entry name" value="Bact_Antivir_Def_Nuclease"/>
</dbReference>
<gene>
    <name evidence="2" type="ORF">EJV47_11010</name>
</gene>
<dbReference type="OrthoDB" id="1098190at2"/>
<dbReference type="InterPro" id="IPR041685">
    <property type="entry name" value="AAA_GajA/Old/RecF-like"/>
</dbReference>
<keyword evidence="3" id="KW-1185">Reference proteome</keyword>
<reference evidence="2 3" key="1">
    <citation type="submission" date="2018-12" db="EMBL/GenBank/DDBJ databases">
        <title>Hymenobacter gummosus sp. nov., isolated from a spring.</title>
        <authorList>
            <person name="Nie L."/>
        </authorList>
    </citation>
    <scope>NUCLEOTIDE SEQUENCE [LARGE SCALE GENOMIC DNA]</scope>
    <source>
        <strain evidence="2 3">KCTC 52166</strain>
    </source>
</reference>
<dbReference type="PANTHER" id="PTHR43581">
    <property type="entry name" value="ATP/GTP PHOSPHATASE"/>
    <property type="match status" value="1"/>
</dbReference>
<evidence type="ECO:0000313" key="2">
    <source>
        <dbReference type="EMBL" id="RTQ50157.1"/>
    </source>
</evidence>
<dbReference type="Gene3D" id="3.40.50.300">
    <property type="entry name" value="P-loop containing nucleotide triphosphate hydrolases"/>
    <property type="match status" value="1"/>
</dbReference>
<dbReference type="Proteomes" id="UP000282184">
    <property type="component" value="Unassembled WGS sequence"/>
</dbReference>